<evidence type="ECO:0000256" key="1">
    <source>
        <dbReference type="SAM" id="MobiDB-lite"/>
    </source>
</evidence>
<gene>
    <name evidence="3" type="ORF">J2S57_002149</name>
</gene>
<feature type="region of interest" description="Disordered" evidence="1">
    <location>
        <begin position="105"/>
        <end position="124"/>
    </location>
</feature>
<dbReference type="RefSeq" id="WP_307241144.1">
    <property type="nucleotide sequence ID" value="NZ_JAUSQZ010000001.1"/>
</dbReference>
<accession>A0ABT9P2T5</accession>
<feature type="transmembrane region" description="Helical" evidence="2">
    <location>
        <begin position="78"/>
        <end position="98"/>
    </location>
</feature>
<proteinExistence type="predicted"/>
<evidence type="ECO:0000256" key="2">
    <source>
        <dbReference type="SAM" id="Phobius"/>
    </source>
</evidence>
<feature type="transmembrane region" description="Helical" evidence="2">
    <location>
        <begin position="7"/>
        <end position="35"/>
    </location>
</feature>
<dbReference type="Proteomes" id="UP001235712">
    <property type="component" value="Unassembled WGS sequence"/>
</dbReference>
<evidence type="ECO:0000313" key="4">
    <source>
        <dbReference type="Proteomes" id="UP001235712"/>
    </source>
</evidence>
<keyword evidence="2" id="KW-1133">Transmembrane helix</keyword>
<keyword evidence="2" id="KW-0812">Transmembrane</keyword>
<dbReference type="EMBL" id="JAUSQZ010000001">
    <property type="protein sequence ID" value="MDP9826400.1"/>
    <property type="molecule type" value="Genomic_DNA"/>
</dbReference>
<feature type="transmembrane region" description="Helical" evidence="2">
    <location>
        <begin position="42"/>
        <end position="66"/>
    </location>
</feature>
<comment type="caution">
    <text evidence="3">The sequence shown here is derived from an EMBL/GenBank/DDBJ whole genome shotgun (WGS) entry which is preliminary data.</text>
</comment>
<keyword evidence="2" id="KW-0472">Membrane</keyword>
<sequence length="124" mass="13623">MGILTDYLAFLGIVIVVGMPLTFFLAVSGGLLWGLMHRLPGWFFPVALVVCAVIFTVVLTASGRAVEDEMLAVLTELVTLNLVIAVPALLVGWGLWWYRRSTKRRAARARKTRKPDSVSAARLP</sequence>
<reference evidence="3 4" key="1">
    <citation type="submission" date="2023-07" db="EMBL/GenBank/DDBJ databases">
        <title>Sequencing the genomes of 1000 actinobacteria strains.</title>
        <authorList>
            <person name="Klenk H.-P."/>
        </authorList>
    </citation>
    <scope>NUCLEOTIDE SEQUENCE [LARGE SCALE GENOMIC DNA]</scope>
    <source>
        <strain evidence="3 4">DSM 44388</strain>
    </source>
</reference>
<protein>
    <submittedName>
        <fullName evidence="3">Cytochrome c-type biogenesis protein CcmH/NrfF</fullName>
    </submittedName>
</protein>
<organism evidence="3 4">
    <name type="scientific">Kineosporia succinea</name>
    <dbReference type="NCBI Taxonomy" id="84632"/>
    <lineage>
        <taxon>Bacteria</taxon>
        <taxon>Bacillati</taxon>
        <taxon>Actinomycetota</taxon>
        <taxon>Actinomycetes</taxon>
        <taxon>Kineosporiales</taxon>
        <taxon>Kineosporiaceae</taxon>
        <taxon>Kineosporia</taxon>
    </lineage>
</organism>
<evidence type="ECO:0000313" key="3">
    <source>
        <dbReference type="EMBL" id="MDP9826400.1"/>
    </source>
</evidence>
<keyword evidence="4" id="KW-1185">Reference proteome</keyword>
<name>A0ABT9P2T5_9ACTN</name>